<evidence type="ECO:0000256" key="1">
    <source>
        <dbReference type="SAM" id="MobiDB-lite"/>
    </source>
</evidence>
<evidence type="ECO:0000313" key="3">
    <source>
        <dbReference type="EMBL" id="GIC71649.1"/>
    </source>
</evidence>
<sequence length="206" mass="23420">MQNHLPYNSSYYKRSSSWLPTSVSAGTDKSTVAAYTAGINYTDKAVKQFIKQINKIQKPITVVFYGDHLPGIYNNSMAKDGTKLHETDYFIYSNTYAREHGARTLTSNTKVVSPNDFMAMVAEQTNSKVTPYLALMTKIYEDLPAVSINTGQNNSTASLQFTNSKGQVVKYSQLTKKQKRLWQDYKLVEYDLTAGKQYLYQLHMMK</sequence>
<feature type="region of interest" description="Disordered" evidence="1">
    <location>
        <begin position="1"/>
        <end position="24"/>
    </location>
</feature>
<organism evidence="3 4">
    <name type="scientific">Limosilactobacillus fermentum</name>
    <name type="common">Lactobacillus fermentum</name>
    <dbReference type="NCBI Taxonomy" id="1613"/>
    <lineage>
        <taxon>Bacteria</taxon>
        <taxon>Bacillati</taxon>
        <taxon>Bacillota</taxon>
        <taxon>Bacilli</taxon>
        <taxon>Lactobacillales</taxon>
        <taxon>Lactobacillaceae</taxon>
        <taxon>Limosilactobacillus</taxon>
    </lineage>
</organism>
<dbReference type="SUPFAM" id="SSF53649">
    <property type="entry name" value="Alkaline phosphatase-like"/>
    <property type="match status" value="1"/>
</dbReference>
<dbReference type="AlphaFoldDB" id="A0ABD0AJM6"/>
<name>A0ABD0AJM6_LIMFE</name>
<evidence type="ECO:0000313" key="4">
    <source>
        <dbReference type="Proteomes" id="UP000653631"/>
    </source>
</evidence>
<proteinExistence type="predicted"/>
<dbReference type="Gene3D" id="3.40.720.10">
    <property type="entry name" value="Alkaline Phosphatase, subunit A"/>
    <property type="match status" value="1"/>
</dbReference>
<comment type="caution">
    <text evidence="3">The sequence shown here is derived from an EMBL/GenBank/DDBJ whole genome shotgun (WGS) entry which is preliminary data.</text>
</comment>
<accession>A0ABD0AJM6</accession>
<dbReference type="Pfam" id="PF00884">
    <property type="entry name" value="Sulfatase"/>
    <property type="match status" value="1"/>
</dbReference>
<dbReference type="Proteomes" id="UP000653631">
    <property type="component" value="Unassembled WGS sequence"/>
</dbReference>
<reference evidence="3 4" key="1">
    <citation type="submission" date="2021-01" db="EMBL/GenBank/DDBJ databases">
        <title>Development of a method for detection of lactic acid bacteria that cause putrefactive shochu mash.</title>
        <authorList>
            <person name="Takashita H."/>
            <person name="Fujihara E."/>
            <person name="Takayama K."/>
            <person name="Yamamoto H."/>
            <person name="Mizutani M."/>
            <person name="Kajiwara Y."/>
        </authorList>
    </citation>
    <scope>NUCLEOTIDE SEQUENCE [LARGE SCALE GENOMIC DNA]</scope>
    <source>
        <strain evidence="3 4">01-B1</strain>
    </source>
</reference>
<protein>
    <recommendedName>
        <fullName evidence="2">Sulfatase N-terminal domain-containing protein</fullName>
    </recommendedName>
</protein>
<dbReference type="InterPro" id="IPR000917">
    <property type="entry name" value="Sulfatase_N"/>
</dbReference>
<feature type="domain" description="Sulfatase N-terminal" evidence="2">
    <location>
        <begin position="1"/>
        <end position="126"/>
    </location>
</feature>
<evidence type="ECO:0000259" key="2">
    <source>
        <dbReference type="Pfam" id="PF00884"/>
    </source>
</evidence>
<dbReference type="InterPro" id="IPR017850">
    <property type="entry name" value="Alkaline_phosphatase_core_sf"/>
</dbReference>
<gene>
    <name evidence="3" type="ORF">LF01B1_06640</name>
</gene>
<dbReference type="EMBL" id="BOLH01000005">
    <property type="protein sequence ID" value="GIC71649.1"/>
    <property type="molecule type" value="Genomic_DNA"/>
</dbReference>